<keyword evidence="9" id="KW-0472">Membrane</keyword>
<evidence type="ECO:0000313" key="13">
    <source>
        <dbReference type="Proteomes" id="UP000202031"/>
    </source>
</evidence>
<dbReference type="CDD" id="cd07343">
    <property type="entry name" value="M48A_Zmpste24p_like"/>
    <property type="match status" value="1"/>
</dbReference>
<comment type="similarity">
    <text evidence="8">Belongs to the peptidase M48 family.</text>
</comment>
<dbReference type="GeneID" id="46921072"/>
<feature type="transmembrane region" description="Helical" evidence="9">
    <location>
        <begin position="276"/>
        <end position="294"/>
    </location>
</feature>
<organism evidence="12 13">
    <name type="scientific">Campylobacter lanienae NCTC 13004</name>
    <dbReference type="NCBI Taxonomy" id="1031753"/>
    <lineage>
        <taxon>Bacteria</taxon>
        <taxon>Pseudomonadati</taxon>
        <taxon>Campylobacterota</taxon>
        <taxon>Epsilonproteobacteria</taxon>
        <taxon>Campylobacterales</taxon>
        <taxon>Campylobacteraceae</taxon>
        <taxon>Campylobacter</taxon>
    </lineage>
</organism>
<reference evidence="13" key="2">
    <citation type="journal article" date="2017" name="Genome Biol. Evol.">
        <title>Comparative genomic analysis identifies a Campylobacter clade deficient in selenium metabolism.</title>
        <authorList>
            <person name="Miller W.G."/>
            <person name="Yee E."/>
            <person name="Lopes B.S."/>
            <person name="Chapman M.H."/>
            <person name="Huynh S."/>
            <person name="Bono J.L."/>
            <person name="Parker C.T."/>
            <person name="Strachan N.J.C."/>
            <person name="Forbes K.J."/>
        </authorList>
    </citation>
    <scope>NUCLEOTIDE SEQUENCE [LARGE SCALE GENOMIC DNA]</scope>
    <source>
        <strain evidence="13">NCTC 13004</strain>
    </source>
</reference>
<dbReference type="GO" id="GO:0046872">
    <property type="term" value="F:metal ion binding"/>
    <property type="evidence" value="ECO:0007669"/>
    <property type="project" value="UniProtKB-KW"/>
</dbReference>
<evidence type="ECO:0000256" key="9">
    <source>
        <dbReference type="SAM" id="Phobius"/>
    </source>
</evidence>
<dbReference type="PANTHER" id="PTHR10120">
    <property type="entry name" value="CAAX PRENYL PROTEASE 1"/>
    <property type="match status" value="1"/>
</dbReference>
<evidence type="ECO:0000259" key="11">
    <source>
        <dbReference type="Pfam" id="PF16491"/>
    </source>
</evidence>
<feature type="binding site" evidence="7">
    <location>
        <position position="341"/>
    </location>
    <ligand>
        <name>Zn(2+)</name>
        <dbReference type="ChEBI" id="CHEBI:29105"/>
        <note>catalytic</note>
    </ligand>
</feature>
<dbReference type="InterPro" id="IPR027057">
    <property type="entry name" value="CAXX_Prtase_1"/>
</dbReference>
<feature type="transmembrane region" description="Helical" evidence="9">
    <location>
        <begin position="6"/>
        <end position="28"/>
    </location>
</feature>
<keyword evidence="1 8" id="KW-0645">Protease</keyword>
<name>A0A1X9SM91_9BACT</name>
<feature type="transmembrane region" description="Helical" evidence="9">
    <location>
        <begin position="314"/>
        <end position="333"/>
    </location>
</feature>
<evidence type="ECO:0000256" key="2">
    <source>
        <dbReference type="ARBA" id="ARBA00022723"/>
    </source>
</evidence>
<sequence>MLWILIGLYGLLTIYRVVLSILQIKFIINAKEPVVLSASEFESAAKIAITKQKFEIAQNIYSFFIVALWSIWGVSAMQNSLGGVESALIKDSLLVTLFLAIMVVLNLPFDIYNTFVIDKKFGFSNSTAKLFIMDLIKSLIMILIFGFGVSWVLLLCYELLGASWWIWAFGISFGLILIVNLIYPTLIAPIFNKITPLENSELNLAINELLSSCGFKSSGVYSMDASKRDNRLNAYFGGLGATKRVVLFDTLINKLDKDEIIAVLGHELGHFKHKDIIKNIILMSVVLFILFAIFGNIPDSFYTALGVEPSGGGLFLFFLLYSPLFMVIVEPVISTFSRLHEFGADEFGASKTSKDSMILALKKLAKENKSFPLSHPFYSLVYHSHPTLYERLKRLESL</sequence>
<evidence type="ECO:0000256" key="6">
    <source>
        <dbReference type="PIRSR" id="PIRSR627057-1"/>
    </source>
</evidence>
<evidence type="ECO:0000256" key="8">
    <source>
        <dbReference type="RuleBase" id="RU003983"/>
    </source>
</evidence>
<dbReference type="RefSeq" id="WP_100590558.1">
    <property type="nucleotide sequence ID" value="NZ_CP015578.1"/>
</dbReference>
<comment type="cofactor">
    <cofactor evidence="7 8">
        <name>Zn(2+)</name>
        <dbReference type="ChEBI" id="CHEBI:29105"/>
    </cofactor>
    <text evidence="7 8">Binds 1 zinc ion per subunit.</text>
</comment>
<evidence type="ECO:0000256" key="3">
    <source>
        <dbReference type="ARBA" id="ARBA00022801"/>
    </source>
</evidence>
<dbReference type="EMBL" id="CP015578">
    <property type="protein sequence ID" value="ARQ97345.1"/>
    <property type="molecule type" value="Genomic_DNA"/>
</dbReference>
<keyword evidence="4 7" id="KW-0862">Zinc</keyword>
<evidence type="ECO:0000256" key="4">
    <source>
        <dbReference type="ARBA" id="ARBA00022833"/>
    </source>
</evidence>
<dbReference type="Pfam" id="PF01435">
    <property type="entry name" value="Peptidase_M48"/>
    <property type="match status" value="1"/>
</dbReference>
<feature type="binding site" evidence="7">
    <location>
        <position position="266"/>
    </location>
    <ligand>
        <name>Zn(2+)</name>
        <dbReference type="ChEBI" id="CHEBI:29105"/>
        <note>catalytic</note>
    </ligand>
</feature>
<dbReference type="Proteomes" id="UP000202031">
    <property type="component" value="Chromosome"/>
</dbReference>
<evidence type="ECO:0000256" key="7">
    <source>
        <dbReference type="PIRSR" id="PIRSR627057-2"/>
    </source>
</evidence>
<dbReference type="Gene3D" id="3.30.2010.10">
    <property type="entry name" value="Metalloproteases ('zincins'), catalytic domain"/>
    <property type="match status" value="1"/>
</dbReference>
<dbReference type="AlphaFoldDB" id="A0A1X9SM91"/>
<dbReference type="KEGG" id="clx:CLAN_0597"/>
<evidence type="ECO:0000259" key="10">
    <source>
        <dbReference type="Pfam" id="PF01435"/>
    </source>
</evidence>
<feature type="binding site" evidence="7">
    <location>
        <position position="270"/>
    </location>
    <ligand>
        <name>Zn(2+)</name>
        <dbReference type="ChEBI" id="CHEBI:29105"/>
        <note>catalytic</note>
    </ligand>
</feature>
<feature type="domain" description="Peptidase M48" evidence="10">
    <location>
        <begin position="196"/>
        <end position="397"/>
    </location>
</feature>
<feature type="transmembrane region" description="Helical" evidence="9">
    <location>
        <begin position="56"/>
        <end position="72"/>
    </location>
</feature>
<keyword evidence="3 8" id="KW-0378">Hydrolase</keyword>
<protein>
    <submittedName>
        <fullName evidence="12">Peptidase, M48 family</fullName>
    </submittedName>
</protein>
<accession>A0A1X9SM91</accession>
<dbReference type="FunFam" id="3.30.2010.10:FF:000010">
    <property type="entry name" value="M48 family peptidase"/>
    <property type="match status" value="1"/>
</dbReference>
<reference evidence="13" key="1">
    <citation type="journal article" date="2017" name="Genome Biol. Evol.">
        <title>Comparative Genomic Analysis Identifies a Campylobacter Clade Deficient in Selenium Metabolism.</title>
        <authorList>
            <person name="Miller W.G."/>
            <person name="Yee E."/>
            <person name="Lopes B.S."/>
            <person name="Chapman M.H."/>
            <person name="Huynh S."/>
            <person name="Bono J.L."/>
            <person name="Parker C.T."/>
            <person name="Strachan N.J.C."/>
            <person name="Forbes K.J."/>
        </authorList>
    </citation>
    <scope>NUCLEOTIDE SEQUENCE [LARGE SCALE GENOMIC DNA]</scope>
    <source>
        <strain evidence="13">NCTC 13004</strain>
    </source>
</reference>
<feature type="active site" description="Proton donor" evidence="6">
    <location>
        <position position="345"/>
    </location>
</feature>
<feature type="transmembrane region" description="Helical" evidence="9">
    <location>
        <begin position="130"/>
        <end position="152"/>
    </location>
</feature>
<feature type="domain" description="CAAX prenyl protease 1 N-terminal" evidence="11">
    <location>
        <begin position="36"/>
        <end position="193"/>
    </location>
</feature>
<dbReference type="InterPro" id="IPR001915">
    <property type="entry name" value="Peptidase_M48"/>
</dbReference>
<keyword evidence="5 8" id="KW-0482">Metalloprotease</keyword>
<keyword evidence="9" id="KW-1133">Transmembrane helix</keyword>
<keyword evidence="2 7" id="KW-0479">Metal-binding</keyword>
<dbReference type="Pfam" id="PF16491">
    <property type="entry name" value="Peptidase_M48_N"/>
    <property type="match status" value="1"/>
</dbReference>
<dbReference type="InterPro" id="IPR032456">
    <property type="entry name" value="Peptidase_M48_N"/>
</dbReference>
<feature type="transmembrane region" description="Helical" evidence="9">
    <location>
        <begin position="164"/>
        <end position="183"/>
    </location>
</feature>
<evidence type="ECO:0000256" key="5">
    <source>
        <dbReference type="ARBA" id="ARBA00023049"/>
    </source>
</evidence>
<feature type="transmembrane region" description="Helical" evidence="9">
    <location>
        <begin position="92"/>
        <end position="109"/>
    </location>
</feature>
<dbReference type="GO" id="GO:0071586">
    <property type="term" value="P:CAAX-box protein processing"/>
    <property type="evidence" value="ECO:0007669"/>
    <property type="project" value="InterPro"/>
</dbReference>
<evidence type="ECO:0000256" key="1">
    <source>
        <dbReference type="ARBA" id="ARBA00022670"/>
    </source>
</evidence>
<gene>
    <name evidence="12" type="ORF">CLAN_0597</name>
</gene>
<proteinExistence type="inferred from homology"/>
<evidence type="ECO:0000313" key="12">
    <source>
        <dbReference type="EMBL" id="ARQ97345.1"/>
    </source>
</evidence>
<dbReference type="GO" id="GO:0004222">
    <property type="term" value="F:metalloendopeptidase activity"/>
    <property type="evidence" value="ECO:0007669"/>
    <property type="project" value="InterPro"/>
</dbReference>
<keyword evidence="9" id="KW-0812">Transmembrane</keyword>
<feature type="active site" evidence="6">
    <location>
        <position position="267"/>
    </location>
</feature>